<dbReference type="Gene3D" id="2.40.50.100">
    <property type="match status" value="1"/>
</dbReference>
<evidence type="ECO:0000256" key="3">
    <source>
        <dbReference type="ARBA" id="ARBA00022741"/>
    </source>
</evidence>
<gene>
    <name evidence="7" type="primary">ugpC2</name>
    <name evidence="7" type="ORF">VCO01S_13380</name>
</gene>
<organism evidence="7 8">
    <name type="scientific">Vibrio comitans NBRC 102076</name>
    <dbReference type="NCBI Taxonomy" id="1219078"/>
    <lineage>
        <taxon>Bacteria</taxon>
        <taxon>Pseudomonadati</taxon>
        <taxon>Pseudomonadota</taxon>
        <taxon>Gammaproteobacteria</taxon>
        <taxon>Vibrionales</taxon>
        <taxon>Vibrionaceae</taxon>
        <taxon>Vibrio</taxon>
    </lineage>
</organism>
<dbReference type="SUPFAM" id="SSF50331">
    <property type="entry name" value="MOP-like"/>
    <property type="match status" value="1"/>
</dbReference>
<dbReference type="Pfam" id="PF00005">
    <property type="entry name" value="ABC_tran"/>
    <property type="match status" value="1"/>
</dbReference>
<dbReference type="GO" id="GO:0140359">
    <property type="term" value="F:ABC-type transporter activity"/>
    <property type="evidence" value="ECO:0007669"/>
    <property type="project" value="UniProtKB-ARBA"/>
</dbReference>
<dbReference type="InterPro" id="IPR003593">
    <property type="entry name" value="AAA+_ATPase"/>
</dbReference>
<dbReference type="AlphaFoldDB" id="A0A4Y3ILZ2"/>
<dbReference type="InterPro" id="IPR017871">
    <property type="entry name" value="ABC_transporter-like_CS"/>
</dbReference>
<evidence type="ECO:0000256" key="5">
    <source>
        <dbReference type="ARBA" id="ARBA00023136"/>
    </source>
</evidence>
<dbReference type="GO" id="GO:0005524">
    <property type="term" value="F:ATP binding"/>
    <property type="evidence" value="ECO:0007669"/>
    <property type="project" value="UniProtKB-KW"/>
</dbReference>
<evidence type="ECO:0000256" key="2">
    <source>
        <dbReference type="ARBA" id="ARBA00022475"/>
    </source>
</evidence>
<feature type="domain" description="ABC transporter" evidence="6">
    <location>
        <begin position="15"/>
        <end position="245"/>
    </location>
</feature>
<keyword evidence="1" id="KW-0813">Transport</keyword>
<dbReference type="GO" id="GO:0016887">
    <property type="term" value="F:ATP hydrolysis activity"/>
    <property type="evidence" value="ECO:0007669"/>
    <property type="project" value="InterPro"/>
</dbReference>
<dbReference type="PROSITE" id="PS00211">
    <property type="entry name" value="ABC_TRANSPORTER_1"/>
    <property type="match status" value="1"/>
</dbReference>
<dbReference type="InterPro" id="IPR008995">
    <property type="entry name" value="Mo/tungstate-bd_C_term_dom"/>
</dbReference>
<dbReference type="GO" id="GO:0055052">
    <property type="term" value="C:ATP-binding cassette (ABC) transporter complex, substrate-binding subunit-containing"/>
    <property type="evidence" value="ECO:0007669"/>
    <property type="project" value="TreeGrafter"/>
</dbReference>
<dbReference type="InterPro" id="IPR003439">
    <property type="entry name" value="ABC_transporter-like_ATP-bd"/>
</dbReference>
<dbReference type="InterPro" id="IPR047641">
    <property type="entry name" value="ABC_transpr_MalK/UgpC-like"/>
</dbReference>
<dbReference type="FunFam" id="3.40.50.300:FF:000042">
    <property type="entry name" value="Maltose/maltodextrin ABC transporter, ATP-binding protein"/>
    <property type="match status" value="1"/>
</dbReference>
<dbReference type="OrthoDB" id="9802264at2"/>
<dbReference type="InterPro" id="IPR013611">
    <property type="entry name" value="Transp-assoc_OB_typ2"/>
</dbReference>
<proteinExistence type="predicted"/>
<name>A0A4Y3ILZ2_9VIBR</name>
<dbReference type="PROSITE" id="PS50893">
    <property type="entry name" value="ABC_TRANSPORTER_2"/>
    <property type="match status" value="1"/>
</dbReference>
<evidence type="ECO:0000259" key="6">
    <source>
        <dbReference type="PROSITE" id="PS50893"/>
    </source>
</evidence>
<keyword evidence="2" id="KW-1003">Cell membrane</keyword>
<evidence type="ECO:0000313" key="8">
    <source>
        <dbReference type="Proteomes" id="UP000318242"/>
    </source>
</evidence>
<dbReference type="NCBIfam" id="NF008653">
    <property type="entry name" value="PRK11650.1"/>
    <property type="match status" value="1"/>
</dbReference>
<dbReference type="RefSeq" id="WP_141270586.1">
    <property type="nucleotide sequence ID" value="NZ_BJLH01000005.1"/>
</dbReference>
<evidence type="ECO:0000313" key="7">
    <source>
        <dbReference type="EMBL" id="GEA60145.1"/>
    </source>
</evidence>
<dbReference type="PANTHER" id="PTHR43875">
    <property type="entry name" value="MALTODEXTRIN IMPORT ATP-BINDING PROTEIN MSMX"/>
    <property type="match status" value="1"/>
</dbReference>
<dbReference type="SMART" id="SM00382">
    <property type="entry name" value="AAA"/>
    <property type="match status" value="1"/>
</dbReference>
<keyword evidence="8" id="KW-1185">Reference proteome</keyword>
<accession>A0A4Y3ILZ2</accession>
<evidence type="ECO:0000256" key="4">
    <source>
        <dbReference type="ARBA" id="ARBA00022840"/>
    </source>
</evidence>
<dbReference type="Gene3D" id="3.40.50.300">
    <property type="entry name" value="P-loop containing nucleotide triphosphate hydrolases"/>
    <property type="match status" value="1"/>
</dbReference>
<keyword evidence="5" id="KW-0472">Membrane</keyword>
<sequence>MSNLLNSIRDHAEGISLKNIKKSYGTNTVIENLSIDIKAGEFIVILGPSGCGKSTTMNIIAGLEESDSGTIHIGDREVQDLEPKKRGCAMVFQNYALYPHMTVADNIGYSLKIQGLKKQQRRERVEEVAKVVSLGSYLERQPSELSGGQRQRVAIGRAIVREPSVLLFDEPLSNLDAKLRQEMRMELSQLHSRIGSTSIFVTHDQIEAMTLADRIIILNGGHLEQFDTPSKIYEKPASTFVANFIGSPAMNLFDMTPTTSVYMNDLEPDCIEENTIVGIRPEHIEISESHGELTTVKYMEDLGSHKVVTVVLTSGEELLVATQLGQYIQINNRIRIFFPAEKLHFFDKTTNKRKEINLKITVAE</sequence>
<comment type="caution">
    <text evidence="7">The sequence shown here is derived from an EMBL/GenBank/DDBJ whole genome shotgun (WGS) entry which is preliminary data.</text>
</comment>
<dbReference type="InterPro" id="IPR027417">
    <property type="entry name" value="P-loop_NTPase"/>
</dbReference>
<evidence type="ECO:0000256" key="1">
    <source>
        <dbReference type="ARBA" id="ARBA00022448"/>
    </source>
</evidence>
<reference evidence="7 8" key="1">
    <citation type="submission" date="2019-06" db="EMBL/GenBank/DDBJ databases">
        <title>Whole genome shotgun sequence of Vibrio comitans NBRC 102076.</title>
        <authorList>
            <person name="Hosoyama A."/>
            <person name="Uohara A."/>
            <person name="Ohji S."/>
            <person name="Ichikawa N."/>
        </authorList>
    </citation>
    <scope>NUCLEOTIDE SEQUENCE [LARGE SCALE GENOMIC DNA]</scope>
    <source>
        <strain evidence="7 8">NBRC 102076</strain>
    </source>
</reference>
<protein>
    <submittedName>
        <fullName evidence="7">sn-glycerol-3-phosphate import ATP-binding protein UgpC 2</fullName>
    </submittedName>
</protein>
<keyword evidence="3" id="KW-0547">Nucleotide-binding</keyword>
<dbReference type="PANTHER" id="PTHR43875:SF1">
    <property type="entry name" value="OSMOPROTECTIVE COMPOUNDS UPTAKE ATP-BINDING PROTEIN GGTA"/>
    <property type="match status" value="1"/>
</dbReference>
<dbReference type="Proteomes" id="UP000318242">
    <property type="component" value="Unassembled WGS sequence"/>
</dbReference>
<dbReference type="Pfam" id="PF08402">
    <property type="entry name" value="TOBE_2"/>
    <property type="match status" value="1"/>
</dbReference>
<dbReference type="SUPFAM" id="SSF52540">
    <property type="entry name" value="P-loop containing nucleoside triphosphate hydrolases"/>
    <property type="match status" value="1"/>
</dbReference>
<keyword evidence="4 7" id="KW-0067">ATP-binding</keyword>
<dbReference type="EMBL" id="BJLH01000005">
    <property type="protein sequence ID" value="GEA60145.1"/>
    <property type="molecule type" value="Genomic_DNA"/>
</dbReference>